<gene>
    <name evidence="1" type="ORF">H8S77_15180</name>
</gene>
<proteinExistence type="predicted"/>
<reference evidence="1 2" key="1">
    <citation type="submission" date="2020-08" db="EMBL/GenBank/DDBJ databases">
        <title>Genome public.</title>
        <authorList>
            <person name="Liu C."/>
            <person name="Sun Q."/>
        </authorList>
    </citation>
    <scope>NUCLEOTIDE SEQUENCE [LARGE SCALE GENOMIC DNA]</scope>
    <source>
        <strain evidence="1 2">BX2</strain>
    </source>
</reference>
<name>A0ABR7E376_9BACT</name>
<dbReference type="EMBL" id="JACOOI010000016">
    <property type="protein sequence ID" value="MBC5644223.1"/>
    <property type="molecule type" value="Genomic_DNA"/>
</dbReference>
<accession>A0ABR7E376</accession>
<dbReference type="RefSeq" id="WP_186960126.1">
    <property type="nucleotide sequence ID" value="NZ_JACOOI010000016.1"/>
</dbReference>
<keyword evidence="2" id="KW-1185">Reference proteome</keyword>
<evidence type="ECO:0000313" key="2">
    <source>
        <dbReference type="Proteomes" id="UP000644010"/>
    </source>
</evidence>
<organism evidence="1 2">
    <name type="scientific">Parabacteroides segnis</name>
    <dbReference type="NCBI Taxonomy" id="2763058"/>
    <lineage>
        <taxon>Bacteria</taxon>
        <taxon>Pseudomonadati</taxon>
        <taxon>Bacteroidota</taxon>
        <taxon>Bacteroidia</taxon>
        <taxon>Bacteroidales</taxon>
        <taxon>Tannerellaceae</taxon>
        <taxon>Parabacteroides</taxon>
    </lineage>
</organism>
<protein>
    <submittedName>
        <fullName evidence="1">Uncharacterized protein</fullName>
    </submittedName>
</protein>
<dbReference type="Proteomes" id="UP000644010">
    <property type="component" value="Unassembled WGS sequence"/>
</dbReference>
<sequence length="217" mass="24642">MKQYNSWNEIDQDTGGLVTSLTYIVLFLNDQVYNSTIELRDNIKDTSFYKHEVKKHVNDLYRFMRSYNTNIGVTAKVNQEALAIITQSMEDDIKPHIDRYGFAISQSLHNAGIHGGLNNLISISSTIDMLCQASKITIRDFYTAISKYAPLACNPLLYLSMDKAMFLTRRITDSLTPKDVHIDLNEIPTISTAFQAIANKLLSPEVFEKAFSECEIQ</sequence>
<comment type="caution">
    <text evidence="1">The sequence shown here is derived from an EMBL/GenBank/DDBJ whole genome shotgun (WGS) entry which is preliminary data.</text>
</comment>
<evidence type="ECO:0000313" key="1">
    <source>
        <dbReference type="EMBL" id="MBC5644223.1"/>
    </source>
</evidence>